<evidence type="ECO:0000256" key="1">
    <source>
        <dbReference type="SAM" id="MobiDB-lite"/>
    </source>
</evidence>
<evidence type="ECO:0000313" key="4">
    <source>
        <dbReference type="Proteomes" id="UP000588112"/>
    </source>
</evidence>
<sequence>MSWLLHDHLVVRTTGFPYEALEEVRLPDTAAGVDAVLAAEHAAEKHREHLLREAFPEAVRAAREGDPAAGRLLSKQRAAVGRRVPAPRPESAPGAELAAALLEWNRLLAEAAELAARASAAHEGELERCSARLKARAADPLLRDAVLLLSPAFHEGLRKYAVSPSGPNRENRQIERRLVTYLQRLAAKNETNSHFGPVNYGTLNPDLPAAARVERDPSAVTRTVFASARLAEAISDGVRADPRMRGHLRPRPSLAHRFTGDGAVNEITGASTALDPLDARLIALSETGLTVRELARELSRETTETRPPAPEAQDTQLAEPETERTRVPQAESEPTRGPQGDAERTRATEPEGGRTPGGWARGVVEDVVGRVEGLVRRRLLTYAPLVAPDTARPLDAVIAWLDALPAQDPGRGGDEAVREWQATAAELASLVEACGADSRADGVAAARKLEERYEALTGEAARRGAGRMYVDRTLVFEECRGDLNRFELGEPVTRRVGDGLVPVLELWRTAALLRRHDQQARARRVLDAVAPEGEVSLLAYLRAATTGHGADRHDGAPGADRRNSAPGADRNGAPGADRHGAPGADPHGAPGADPHGAPGADPHGAPGADPHGAPGADPHGPPGAGGDASVGGAGGAGTVLARFEGLVRGLLEGREGESHVELRAEEVMALAARAREMLADVPVPGADHPAFTSVDLLIAARDERALAEGDFQIVVGEGHAPALLSVFPTDHFRREEGGPDRIAALMEKVFADAGVRVAQVLIGRGTKIFPYRVADTLVELRPHLPAAGGAVPASALRVRRDGAGVALWDEDGPLLLHPQLKRAPGFDPLAAFTLPAVEDHPFTLPGHTPRLTVGGVVYQRERWQEPGLPWEADLSGWSLVRAARAWRARAGMPEQVYYRTPEEPKPLLLDFASRHLIEVFHRHVARTAGPVTITEMLPSPEGVWLPAPDGRHTFELRAFAIHPGGATAPGWRLHRGSPS</sequence>
<feature type="compositionally biased region" description="Basic and acidic residues" evidence="1">
    <location>
        <begin position="549"/>
        <end position="563"/>
    </location>
</feature>
<proteinExistence type="predicted"/>
<accession>A0A7W9DU64</accession>
<dbReference type="RefSeq" id="WP_184616649.1">
    <property type="nucleotide sequence ID" value="NZ_JACHBR010000002.1"/>
</dbReference>
<keyword evidence="4" id="KW-1185">Reference proteome</keyword>
<comment type="caution">
    <text evidence="3">The sequence shown here is derived from an EMBL/GenBank/DDBJ whole genome shotgun (WGS) entry which is preliminary data.</text>
</comment>
<dbReference type="EMBL" id="JACHBR010000002">
    <property type="protein sequence ID" value="MBB5630145.1"/>
    <property type="molecule type" value="Genomic_DNA"/>
</dbReference>
<reference evidence="3 4" key="1">
    <citation type="submission" date="2020-08" db="EMBL/GenBank/DDBJ databases">
        <title>Sequencing the genomes of 1000 actinobacteria strains.</title>
        <authorList>
            <person name="Klenk H.-P."/>
        </authorList>
    </citation>
    <scope>NUCLEOTIDE SEQUENCE [LARGE SCALE GENOMIC DNA]</scope>
    <source>
        <strain evidence="3 4">DSM 45790</strain>
    </source>
</reference>
<dbReference type="Proteomes" id="UP000588112">
    <property type="component" value="Unassembled WGS sequence"/>
</dbReference>
<feature type="region of interest" description="Disordered" evidence="1">
    <location>
        <begin position="547"/>
        <end position="632"/>
    </location>
</feature>
<feature type="domain" description="Lantibiotic dehydratase N-terminal" evidence="2">
    <location>
        <begin position="138"/>
        <end position="280"/>
    </location>
</feature>
<name>A0A7W9DU64_9ACTN</name>
<feature type="compositionally biased region" description="Low complexity" evidence="1">
    <location>
        <begin position="581"/>
        <end position="618"/>
    </location>
</feature>
<dbReference type="AlphaFoldDB" id="A0A7W9DU64"/>
<feature type="region of interest" description="Disordered" evidence="1">
    <location>
        <begin position="296"/>
        <end position="360"/>
    </location>
</feature>
<protein>
    <recommendedName>
        <fullName evidence="2">Lantibiotic dehydratase N-terminal domain-containing protein</fullName>
    </recommendedName>
</protein>
<evidence type="ECO:0000313" key="3">
    <source>
        <dbReference type="EMBL" id="MBB5630145.1"/>
    </source>
</evidence>
<dbReference type="InterPro" id="IPR006827">
    <property type="entry name" value="Lant_deHydtase_N"/>
</dbReference>
<dbReference type="Pfam" id="PF04738">
    <property type="entry name" value="Lant_dehydr_N"/>
    <property type="match status" value="1"/>
</dbReference>
<gene>
    <name evidence="3" type="ORF">BJ981_005909</name>
</gene>
<feature type="compositionally biased region" description="Gly residues" evidence="1">
    <location>
        <begin position="622"/>
        <end position="632"/>
    </location>
</feature>
<evidence type="ECO:0000259" key="2">
    <source>
        <dbReference type="Pfam" id="PF04738"/>
    </source>
</evidence>
<feature type="compositionally biased region" description="Basic and acidic residues" evidence="1">
    <location>
        <begin position="341"/>
        <end position="352"/>
    </location>
</feature>
<organism evidence="3 4">
    <name type="scientific">Sphaerisporangium krabiense</name>
    <dbReference type="NCBI Taxonomy" id="763782"/>
    <lineage>
        <taxon>Bacteria</taxon>
        <taxon>Bacillati</taxon>
        <taxon>Actinomycetota</taxon>
        <taxon>Actinomycetes</taxon>
        <taxon>Streptosporangiales</taxon>
        <taxon>Streptosporangiaceae</taxon>
        <taxon>Sphaerisporangium</taxon>
    </lineage>
</organism>